<evidence type="ECO:0000256" key="4">
    <source>
        <dbReference type="ARBA" id="ARBA00022729"/>
    </source>
</evidence>
<evidence type="ECO:0000256" key="8">
    <source>
        <dbReference type="SAM" id="SignalP"/>
    </source>
</evidence>
<reference evidence="10" key="2">
    <citation type="submission" date="2020-09" db="EMBL/GenBank/DDBJ databases">
        <authorList>
            <person name="Sun Q."/>
            <person name="Ohkuma M."/>
        </authorList>
    </citation>
    <scope>NUCLEOTIDE SEQUENCE</scope>
    <source>
        <strain evidence="10">JCM 4386</strain>
    </source>
</reference>
<comment type="similarity">
    <text evidence="2">Belongs to the peptidase S1 family.</text>
</comment>
<dbReference type="PANTHER" id="PTHR24276:SF98">
    <property type="entry name" value="FI18310P1-RELATED"/>
    <property type="match status" value="1"/>
</dbReference>
<evidence type="ECO:0000259" key="9">
    <source>
        <dbReference type="PROSITE" id="PS50240"/>
    </source>
</evidence>
<dbReference type="Pfam" id="PF13517">
    <property type="entry name" value="FG-GAP_3"/>
    <property type="match status" value="1"/>
</dbReference>
<feature type="chain" id="PRO_5038013291" description="Peptidase S1 domain-containing protein" evidence="8">
    <location>
        <begin position="42"/>
        <end position="613"/>
    </location>
</feature>
<comment type="caution">
    <text evidence="10">The sequence shown here is derived from an EMBL/GenBank/DDBJ whole genome shotgun (WGS) entry which is preliminary data.</text>
</comment>
<dbReference type="PROSITE" id="PS50240">
    <property type="entry name" value="TRYPSIN_DOM"/>
    <property type="match status" value="1"/>
</dbReference>
<keyword evidence="7" id="KW-0645">Protease</keyword>
<protein>
    <recommendedName>
        <fullName evidence="9">Peptidase S1 domain-containing protein</fullName>
    </recommendedName>
</protein>
<dbReference type="Pfam" id="PF00089">
    <property type="entry name" value="Trypsin"/>
    <property type="match status" value="1"/>
</dbReference>
<dbReference type="InterPro" id="IPR009003">
    <property type="entry name" value="Peptidase_S1_PA"/>
</dbReference>
<dbReference type="InterPro" id="IPR033116">
    <property type="entry name" value="TRYPSIN_SER"/>
</dbReference>
<proteinExistence type="inferred from homology"/>
<dbReference type="InterPro" id="IPR043504">
    <property type="entry name" value="Peptidase_S1_PA_chymotrypsin"/>
</dbReference>
<dbReference type="GO" id="GO:0006508">
    <property type="term" value="P:proteolysis"/>
    <property type="evidence" value="ECO:0007669"/>
    <property type="project" value="UniProtKB-KW"/>
</dbReference>
<dbReference type="GO" id="GO:0005576">
    <property type="term" value="C:extracellular region"/>
    <property type="evidence" value="ECO:0007669"/>
    <property type="project" value="UniProtKB-SubCell"/>
</dbReference>
<evidence type="ECO:0000256" key="6">
    <source>
        <dbReference type="ARBA" id="ARBA00023180"/>
    </source>
</evidence>
<dbReference type="Gene3D" id="2.130.10.130">
    <property type="entry name" value="Integrin alpha, N-terminal"/>
    <property type="match status" value="1"/>
</dbReference>
<feature type="domain" description="Peptidase S1" evidence="9">
    <location>
        <begin position="95"/>
        <end position="376"/>
    </location>
</feature>
<keyword evidence="7" id="KW-0378">Hydrolase</keyword>
<dbReference type="GO" id="GO:0004252">
    <property type="term" value="F:serine-type endopeptidase activity"/>
    <property type="evidence" value="ECO:0007669"/>
    <property type="project" value="InterPro"/>
</dbReference>
<keyword evidence="3" id="KW-0964">Secreted</keyword>
<keyword evidence="11" id="KW-1185">Reference proteome</keyword>
<evidence type="ECO:0000313" key="11">
    <source>
        <dbReference type="Proteomes" id="UP000606194"/>
    </source>
</evidence>
<dbReference type="Gene3D" id="2.40.10.10">
    <property type="entry name" value="Trypsin-like serine proteases"/>
    <property type="match status" value="1"/>
</dbReference>
<dbReference type="SUPFAM" id="SSF50494">
    <property type="entry name" value="Trypsin-like serine proteases"/>
    <property type="match status" value="1"/>
</dbReference>
<name>A0A918G7K0_9ACTN</name>
<dbReference type="InterPro" id="IPR018114">
    <property type="entry name" value="TRYPSIN_HIS"/>
</dbReference>
<comment type="subcellular location">
    <subcellularLocation>
        <location evidence="1">Secreted</location>
    </subcellularLocation>
</comment>
<dbReference type="InterPro" id="IPR050430">
    <property type="entry name" value="Peptidase_S1"/>
</dbReference>
<dbReference type="InterPro" id="IPR028994">
    <property type="entry name" value="Integrin_alpha_N"/>
</dbReference>
<dbReference type="PROSITE" id="PS00134">
    <property type="entry name" value="TRYPSIN_HIS"/>
    <property type="match status" value="1"/>
</dbReference>
<dbReference type="PANTHER" id="PTHR24276">
    <property type="entry name" value="POLYSERASE-RELATED"/>
    <property type="match status" value="1"/>
</dbReference>
<evidence type="ECO:0000313" key="10">
    <source>
        <dbReference type="EMBL" id="GGS19745.1"/>
    </source>
</evidence>
<dbReference type="PRINTS" id="PR00722">
    <property type="entry name" value="CHYMOTRYPSIN"/>
</dbReference>
<evidence type="ECO:0000256" key="1">
    <source>
        <dbReference type="ARBA" id="ARBA00004613"/>
    </source>
</evidence>
<dbReference type="RefSeq" id="WP_229878517.1">
    <property type="nucleotide sequence ID" value="NZ_BMTL01000037.1"/>
</dbReference>
<dbReference type="AlphaFoldDB" id="A0A918G7K0"/>
<dbReference type="SUPFAM" id="SSF69318">
    <property type="entry name" value="Integrin alpha N-terminal domain"/>
    <property type="match status" value="1"/>
</dbReference>
<dbReference type="InterPro" id="IPR001254">
    <property type="entry name" value="Trypsin_dom"/>
</dbReference>
<dbReference type="InterPro" id="IPR013517">
    <property type="entry name" value="FG-GAP"/>
</dbReference>
<evidence type="ECO:0000256" key="3">
    <source>
        <dbReference type="ARBA" id="ARBA00022525"/>
    </source>
</evidence>
<evidence type="ECO:0000256" key="2">
    <source>
        <dbReference type="ARBA" id="ARBA00007664"/>
    </source>
</evidence>
<dbReference type="InterPro" id="IPR001314">
    <property type="entry name" value="Peptidase_S1A"/>
</dbReference>
<sequence length="613" mass="64146">MGTPTSGGRRHRRKLRIALPVAAAGLAAAVAGALLTSSASAVTAPPRPAHGAPSAEQLMDRLAIAVAGDDTPGETGKSSLSASAGTATATVDPKIIGGTTTTITTAPWMAQLWYGDDRGTATTSDDIGFFCGGTVVSPTKILTAAHCLRDETGKNYSWYSHGTVITGTSQLPAFDSSGNITDLHGGNLSGVWRQWNHPSYSPSTIDNDIAVLTLPNPVKATPIRMTTAADTASYAAGTQAKLFGWGRTSSATQDISDVLKTATLPIRSDTACADYYGADFVKGHNVCAGDPATGSDTGTTSACNGDSGGPLIVRNAAGEDRIVGVVSWGVKDCVESGAYSVFTKVSTYVGTAYPRVADTNLNGDHLADLWVRNASTKTGYELDSKATSLAARQSWGSFSAYNLVLQTDLDRDGYQDLLVRRTSDGDVFWQHYLPSTDTWATKLIGDNWKTRLSIVAPGDMTGDYLPDMLAVDSAGVLWLYPGKGNGSFGSPLKIGAGWNNFNVVRGHGDFNGDGVTDLLARNKSTGAVYLYRGRGVLGTAVLQPALKVATWTNTTYNAFDTVGDLNSDGKADLVARTPGGTLYLYKGTGSATSAIFATRVSLGTGFQQYDIFG</sequence>
<dbReference type="Proteomes" id="UP000606194">
    <property type="component" value="Unassembled WGS sequence"/>
</dbReference>
<keyword evidence="7" id="KW-0720">Serine protease</keyword>
<accession>A0A918G7K0</accession>
<dbReference type="EMBL" id="BMTL01000037">
    <property type="protein sequence ID" value="GGS19745.1"/>
    <property type="molecule type" value="Genomic_DNA"/>
</dbReference>
<dbReference type="FunFam" id="2.40.10.10:FF:000054">
    <property type="entry name" value="Complement C1r subcomponent"/>
    <property type="match status" value="1"/>
</dbReference>
<dbReference type="PROSITE" id="PS00135">
    <property type="entry name" value="TRYPSIN_SER"/>
    <property type="match status" value="1"/>
</dbReference>
<evidence type="ECO:0000256" key="7">
    <source>
        <dbReference type="RuleBase" id="RU363034"/>
    </source>
</evidence>
<feature type="signal peptide" evidence="8">
    <location>
        <begin position="1"/>
        <end position="41"/>
    </location>
</feature>
<dbReference type="SMART" id="SM00020">
    <property type="entry name" value="Tryp_SPc"/>
    <property type="match status" value="1"/>
</dbReference>
<organism evidence="10 11">
    <name type="scientific">Streptomyces humidus</name>
    <dbReference type="NCBI Taxonomy" id="52259"/>
    <lineage>
        <taxon>Bacteria</taxon>
        <taxon>Bacillati</taxon>
        <taxon>Actinomycetota</taxon>
        <taxon>Actinomycetes</taxon>
        <taxon>Kitasatosporales</taxon>
        <taxon>Streptomycetaceae</taxon>
        <taxon>Streptomyces</taxon>
    </lineage>
</organism>
<evidence type="ECO:0000256" key="5">
    <source>
        <dbReference type="ARBA" id="ARBA00023157"/>
    </source>
</evidence>
<keyword evidence="4 8" id="KW-0732">Signal</keyword>
<keyword evidence="6" id="KW-0325">Glycoprotein</keyword>
<keyword evidence="5" id="KW-1015">Disulfide bond</keyword>
<dbReference type="CDD" id="cd00190">
    <property type="entry name" value="Tryp_SPc"/>
    <property type="match status" value="1"/>
</dbReference>
<gene>
    <name evidence="10" type="ORF">GCM10010269_68380</name>
</gene>
<reference evidence="10" key="1">
    <citation type="journal article" date="2014" name="Int. J. Syst. Evol. Microbiol.">
        <title>Complete genome sequence of Corynebacterium casei LMG S-19264T (=DSM 44701T), isolated from a smear-ripened cheese.</title>
        <authorList>
            <consortium name="US DOE Joint Genome Institute (JGI-PGF)"/>
            <person name="Walter F."/>
            <person name="Albersmeier A."/>
            <person name="Kalinowski J."/>
            <person name="Ruckert C."/>
        </authorList>
    </citation>
    <scope>NUCLEOTIDE SEQUENCE</scope>
    <source>
        <strain evidence="10">JCM 4386</strain>
    </source>
</reference>